<protein>
    <recommendedName>
        <fullName evidence="3">Secreted protein</fullName>
    </recommendedName>
</protein>
<sequence length="69" mass="7785">MRATCMFSLVILEPKQLWMTTVILAWYIRDIAGERGTETTFGDGLNKPVPPVIFNRSESRGIARSKNSL</sequence>
<proteinExistence type="predicted"/>
<organism evidence="1 2">
    <name type="scientific">Methylocaldum szegediense</name>
    <dbReference type="NCBI Taxonomy" id="73780"/>
    <lineage>
        <taxon>Bacteria</taxon>
        <taxon>Pseudomonadati</taxon>
        <taxon>Pseudomonadota</taxon>
        <taxon>Gammaproteobacteria</taxon>
        <taxon>Methylococcales</taxon>
        <taxon>Methylococcaceae</taxon>
        <taxon>Methylocaldum</taxon>
    </lineage>
</organism>
<dbReference type="EMBL" id="OX458333">
    <property type="protein sequence ID" value="CAI8812286.1"/>
    <property type="molecule type" value="Genomic_DNA"/>
</dbReference>
<evidence type="ECO:0000313" key="1">
    <source>
        <dbReference type="EMBL" id="CAI8812286.1"/>
    </source>
</evidence>
<accession>A0ABN8X1C6</accession>
<reference evidence="1 2" key="1">
    <citation type="submission" date="2023-03" db="EMBL/GenBank/DDBJ databases">
        <authorList>
            <person name="Pearce D."/>
        </authorList>
    </citation>
    <scope>NUCLEOTIDE SEQUENCE [LARGE SCALE GENOMIC DNA]</scope>
    <source>
        <strain evidence="1">Msz</strain>
    </source>
</reference>
<keyword evidence="2" id="KW-1185">Reference proteome</keyword>
<gene>
    <name evidence="1" type="ORF">MSZNOR_1802</name>
</gene>
<evidence type="ECO:0000313" key="2">
    <source>
        <dbReference type="Proteomes" id="UP001162030"/>
    </source>
</evidence>
<name>A0ABN8X1C6_9GAMM</name>
<evidence type="ECO:0008006" key="3">
    <source>
        <dbReference type="Google" id="ProtNLM"/>
    </source>
</evidence>
<dbReference type="Proteomes" id="UP001162030">
    <property type="component" value="Chromosome"/>
</dbReference>